<keyword evidence="1" id="KW-0812">Transmembrane</keyword>
<sequence length="508" mass="57054">MDELTSASRITLGVGESFSTTDMANVAQIAGVSGGVVALLLLLGVFLCCCRSRSVPSLSYPSAEPQFDTTTAPYRPTSYRFQDTSEFDARYEPHLPAHQNTTGGGSSNDDAAKKYLVELLPHGFPHESRYLAPLSVDPQPDIPTAPYKPTRYRIKETYAYRPQETSTTYAPDLLARQSTPTGGSDEDAAKKYIEELLKRAFQSQLYDVYDALSPARKRIERPFAPSVEYVVETYEALTPTKPSNSRSLAAFEGRRDQVHFTAYGPAVVIPFQEFSFDIWAYLVNQRDEMHDRAIHEQDGATQITREALMGVRRGAKVSITLEVPESFRTRSSPTQTIEWHGQVTSAKFLLQCNQYWPRQTIVTATIVVGSSISVLRSYVTVAVDRRRMEYTELESTFEQLPLSYREVPFSDIHMKELVDFGHVGDVYRADLDGKEVVVKTIRAQAFGDGLTDQIVKEFQHEAAVLNMFGHHPNTTSFHLSVHRRTHHRRSLSSQNICRTATSSSNEDL</sequence>
<evidence type="ECO:0000313" key="2">
    <source>
        <dbReference type="EMBL" id="KAF0732401.1"/>
    </source>
</evidence>
<comment type="caution">
    <text evidence="2">The sequence shown here is derived from an EMBL/GenBank/DDBJ whole genome shotgun (WGS) entry which is preliminary data.</text>
</comment>
<dbReference type="Proteomes" id="UP000481153">
    <property type="component" value="Unassembled WGS sequence"/>
</dbReference>
<accession>A0A6G0WY19</accession>
<keyword evidence="3" id="KW-1185">Reference proteome</keyword>
<evidence type="ECO:0008006" key="4">
    <source>
        <dbReference type="Google" id="ProtNLM"/>
    </source>
</evidence>
<name>A0A6G0WY19_9STRA</name>
<dbReference type="Gene3D" id="3.30.200.20">
    <property type="entry name" value="Phosphorylase Kinase, domain 1"/>
    <property type="match status" value="1"/>
</dbReference>
<keyword evidence="1" id="KW-0472">Membrane</keyword>
<proteinExistence type="predicted"/>
<keyword evidence="1" id="KW-1133">Transmembrane helix</keyword>
<dbReference type="InterPro" id="IPR011009">
    <property type="entry name" value="Kinase-like_dom_sf"/>
</dbReference>
<gene>
    <name evidence="2" type="ORF">Ae201684_010510</name>
</gene>
<evidence type="ECO:0000313" key="3">
    <source>
        <dbReference type="Proteomes" id="UP000481153"/>
    </source>
</evidence>
<dbReference type="VEuPathDB" id="FungiDB:AeMF1_007575"/>
<protein>
    <recommendedName>
        <fullName evidence="4">Protein kinase domain-containing protein</fullName>
    </recommendedName>
</protein>
<dbReference type="SUPFAM" id="SSF56112">
    <property type="entry name" value="Protein kinase-like (PK-like)"/>
    <property type="match status" value="1"/>
</dbReference>
<evidence type="ECO:0000256" key="1">
    <source>
        <dbReference type="SAM" id="Phobius"/>
    </source>
</evidence>
<feature type="transmembrane region" description="Helical" evidence="1">
    <location>
        <begin position="26"/>
        <end position="49"/>
    </location>
</feature>
<dbReference type="EMBL" id="VJMJ01000134">
    <property type="protein sequence ID" value="KAF0732401.1"/>
    <property type="molecule type" value="Genomic_DNA"/>
</dbReference>
<organism evidence="2 3">
    <name type="scientific">Aphanomyces euteiches</name>
    <dbReference type="NCBI Taxonomy" id="100861"/>
    <lineage>
        <taxon>Eukaryota</taxon>
        <taxon>Sar</taxon>
        <taxon>Stramenopiles</taxon>
        <taxon>Oomycota</taxon>
        <taxon>Saprolegniomycetes</taxon>
        <taxon>Saprolegniales</taxon>
        <taxon>Verrucalvaceae</taxon>
        <taxon>Aphanomyces</taxon>
    </lineage>
</organism>
<dbReference type="AlphaFoldDB" id="A0A6G0WY19"/>
<reference evidence="2 3" key="1">
    <citation type="submission" date="2019-07" db="EMBL/GenBank/DDBJ databases">
        <title>Genomics analysis of Aphanomyces spp. identifies a new class of oomycete effector associated with host adaptation.</title>
        <authorList>
            <person name="Gaulin E."/>
        </authorList>
    </citation>
    <scope>NUCLEOTIDE SEQUENCE [LARGE SCALE GENOMIC DNA]</scope>
    <source>
        <strain evidence="2 3">ATCC 201684</strain>
    </source>
</reference>